<keyword evidence="2" id="KW-0732">Signal</keyword>
<dbReference type="SUPFAM" id="SSF55383">
    <property type="entry name" value="Copper amine oxidase, domain N"/>
    <property type="match status" value="1"/>
</dbReference>
<dbReference type="RefSeq" id="WP_028991795.1">
    <property type="nucleotide sequence ID" value="NZ_JAURUP010000019.1"/>
</dbReference>
<evidence type="ECO:0000313" key="5">
    <source>
        <dbReference type="Proteomes" id="UP001223886"/>
    </source>
</evidence>
<evidence type="ECO:0000259" key="3">
    <source>
        <dbReference type="Pfam" id="PF07833"/>
    </source>
</evidence>
<feature type="domain" description="Copper amine oxidase-like N-terminal" evidence="3">
    <location>
        <begin position="73"/>
        <end position="179"/>
    </location>
</feature>
<dbReference type="InterPro" id="IPR036582">
    <property type="entry name" value="Mao_N_sf"/>
</dbReference>
<feature type="signal peptide" evidence="2">
    <location>
        <begin position="1"/>
        <end position="23"/>
    </location>
</feature>
<feature type="compositionally biased region" description="Polar residues" evidence="1">
    <location>
        <begin position="200"/>
        <end position="221"/>
    </location>
</feature>
<proteinExistence type="predicted"/>
<dbReference type="InterPro" id="IPR012854">
    <property type="entry name" value="Cu_amine_oxidase-like_N"/>
</dbReference>
<dbReference type="Proteomes" id="UP001223886">
    <property type="component" value="Unassembled WGS sequence"/>
</dbReference>
<protein>
    <recommendedName>
        <fullName evidence="3">Copper amine oxidase-like N-terminal domain-containing protein</fullName>
    </recommendedName>
</protein>
<evidence type="ECO:0000256" key="2">
    <source>
        <dbReference type="SAM" id="SignalP"/>
    </source>
</evidence>
<comment type="caution">
    <text evidence="4">The sequence shown here is derived from an EMBL/GenBank/DDBJ whole genome shotgun (WGS) entry which is preliminary data.</text>
</comment>
<evidence type="ECO:0000256" key="1">
    <source>
        <dbReference type="SAM" id="MobiDB-lite"/>
    </source>
</evidence>
<feature type="chain" id="PRO_5045094938" description="Copper amine oxidase-like N-terminal domain-containing protein" evidence="2">
    <location>
        <begin position="24"/>
        <end position="230"/>
    </location>
</feature>
<feature type="region of interest" description="Disordered" evidence="1">
    <location>
        <begin position="186"/>
        <end position="230"/>
    </location>
</feature>
<gene>
    <name evidence="4" type="ORF">J2S24_001841</name>
</gene>
<feature type="compositionally biased region" description="Acidic residues" evidence="1">
    <location>
        <begin position="186"/>
        <end position="199"/>
    </location>
</feature>
<dbReference type="EMBL" id="JAURUP010000019">
    <property type="protein sequence ID" value="MDP9751332.1"/>
    <property type="molecule type" value="Genomic_DNA"/>
</dbReference>
<accession>A0ABT9M5C5</accession>
<dbReference type="Pfam" id="PF07833">
    <property type="entry name" value="Cu_amine_oxidN1"/>
    <property type="match status" value="1"/>
</dbReference>
<sequence>MKKILAFVLTGLLIFSSVLTVYAKPDKVKHQVNVKAQTTLKAKGNTKNKVEVQTQTQLEASVKAKEFKGKVSVNKKEIKFDIPPVIKEGRTLIPVRAIMNGFGAKVDWDEETKTVTITKGDITIQLVLGESKVLINGKEDTLEVPAMEISNRTFVPLRFILEIFGAKVNYNEETGDIEIEEEEDIEIEEGDQTEIENNEESTVSQDVYANTDETVSNSVYGTNEEVEEND</sequence>
<evidence type="ECO:0000313" key="4">
    <source>
        <dbReference type="EMBL" id="MDP9751332.1"/>
    </source>
</evidence>
<name>A0ABT9M5C5_9THEO</name>
<reference evidence="4 5" key="1">
    <citation type="submission" date="2023-07" db="EMBL/GenBank/DDBJ databases">
        <title>Genomic Encyclopedia of Type Strains, Phase IV (KMG-IV): sequencing the most valuable type-strain genomes for metagenomic binning, comparative biology and taxonomic classification.</title>
        <authorList>
            <person name="Goeker M."/>
        </authorList>
    </citation>
    <scope>NUCLEOTIDE SEQUENCE [LARGE SCALE GENOMIC DNA]</scope>
    <source>
        <strain evidence="4 5">DSM 25963</strain>
    </source>
</reference>
<keyword evidence="5" id="KW-1185">Reference proteome</keyword>
<organism evidence="4 5">
    <name type="scientific">Thermoanaerobacter pentosaceus</name>
    <dbReference type="NCBI Taxonomy" id="694059"/>
    <lineage>
        <taxon>Bacteria</taxon>
        <taxon>Bacillati</taxon>
        <taxon>Bacillota</taxon>
        <taxon>Clostridia</taxon>
        <taxon>Thermoanaerobacterales</taxon>
        <taxon>Thermoanaerobacteraceae</taxon>
        <taxon>Thermoanaerobacter</taxon>
    </lineage>
</organism>
<dbReference type="Gene3D" id="3.30.457.10">
    <property type="entry name" value="Copper amine oxidase-like, N-terminal domain"/>
    <property type="match status" value="1"/>
</dbReference>